<dbReference type="Proteomes" id="UP001149719">
    <property type="component" value="Unassembled WGS sequence"/>
</dbReference>
<keyword evidence="2" id="KW-1185">Reference proteome</keyword>
<protein>
    <submittedName>
        <fullName evidence="1">Elongation factor P hydroxylase</fullName>
    </submittedName>
</protein>
<name>A0ABT4JVH3_9GAMM</name>
<sequence length="172" mass="19932">MLTVNDLIACFNGCFKDEYHVVLVGGALEPLYTPIQYDEAPAKIHFRLDYISSALHEISHWCIAGLERLKLEDYGYWYETDSRTLELQKKFEVVEIKPQAIEMAFHKVLGLPFRVSADNLSLLDYDTSNFERAVNSQFHTYLKVGFPARAQAFCECLLKYQGINRSLYDYLK</sequence>
<proteinExistence type="predicted"/>
<evidence type="ECO:0000313" key="1">
    <source>
        <dbReference type="EMBL" id="MCZ2722251.1"/>
    </source>
</evidence>
<accession>A0ABT4JVH3</accession>
<organism evidence="1 2">
    <name type="scientific">Marinomonas phaeophyticola</name>
    <dbReference type="NCBI Taxonomy" id="3004091"/>
    <lineage>
        <taxon>Bacteria</taxon>
        <taxon>Pseudomonadati</taxon>
        <taxon>Pseudomonadota</taxon>
        <taxon>Gammaproteobacteria</taxon>
        <taxon>Oceanospirillales</taxon>
        <taxon>Oceanospirillaceae</taxon>
        <taxon>Marinomonas</taxon>
    </lineage>
</organism>
<keyword evidence="1" id="KW-0251">Elongation factor</keyword>
<dbReference type="InterPro" id="IPR007411">
    <property type="entry name" value="EpmC"/>
</dbReference>
<dbReference type="GO" id="GO:0003746">
    <property type="term" value="F:translation elongation factor activity"/>
    <property type="evidence" value="ECO:0007669"/>
    <property type="project" value="UniProtKB-KW"/>
</dbReference>
<gene>
    <name evidence="1" type="ORF">O1D97_11585</name>
</gene>
<dbReference type="RefSeq" id="WP_269125737.1">
    <property type="nucleotide sequence ID" value="NZ_JAPUBN010000017.1"/>
</dbReference>
<comment type="caution">
    <text evidence="1">The sequence shown here is derived from an EMBL/GenBank/DDBJ whole genome shotgun (WGS) entry which is preliminary data.</text>
</comment>
<evidence type="ECO:0000313" key="2">
    <source>
        <dbReference type="Proteomes" id="UP001149719"/>
    </source>
</evidence>
<dbReference type="EMBL" id="JAPUBN010000017">
    <property type="protein sequence ID" value="MCZ2722251.1"/>
    <property type="molecule type" value="Genomic_DNA"/>
</dbReference>
<keyword evidence="1" id="KW-0648">Protein biosynthesis</keyword>
<reference evidence="1" key="1">
    <citation type="submission" date="2022-12" db="EMBL/GenBank/DDBJ databases">
        <title>Marinomonas 15G1-11 sp. nov, isolated from marine algae.</title>
        <authorList>
            <person name="Butt M."/>
            <person name="Choi D.G."/>
            <person name="Kim J.M."/>
            <person name="Lee J.K."/>
            <person name="Baek J.H."/>
            <person name="Jeon C.O."/>
        </authorList>
    </citation>
    <scope>NUCLEOTIDE SEQUENCE</scope>
    <source>
        <strain evidence="1">15G1-11</strain>
    </source>
</reference>
<dbReference type="Pfam" id="PF04315">
    <property type="entry name" value="EpmC"/>
    <property type="match status" value="1"/>
</dbReference>